<dbReference type="KEGG" id="aab:A4R43_33505"/>
<dbReference type="InterPro" id="IPR004236">
    <property type="entry name" value="Pept_S1_alpha_lytic"/>
</dbReference>
<dbReference type="InterPro" id="IPR043504">
    <property type="entry name" value="Peptidase_S1_PA_chymotrypsin"/>
</dbReference>
<reference evidence="12 13" key="1">
    <citation type="submission" date="2016-04" db="EMBL/GenBank/DDBJ databases">
        <title>Complete genome sequence and analysis of deep-sea sediment isolate, Amycolatopsis sp. WP1.</title>
        <authorList>
            <person name="Wang H."/>
            <person name="Chen S."/>
            <person name="Wu Q."/>
        </authorList>
    </citation>
    <scope>NUCLEOTIDE SEQUENCE [LARGE SCALE GENOMIC DNA]</scope>
    <source>
        <strain evidence="12 13">WP1</strain>
    </source>
</reference>
<dbReference type="RefSeq" id="WP_113695822.1">
    <property type="nucleotide sequence ID" value="NZ_CP015163.1"/>
</dbReference>
<dbReference type="Pfam" id="PF02983">
    <property type="entry name" value="Pro_Al_protease"/>
    <property type="match status" value="1"/>
</dbReference>
<dbReference type="EMBL" id="CP015163">
    <property type="protein sequence ID" value="AXB46752.1"/>
    <property type="molecule type" value="Genomic_DNA"/>
</dbReference>
<organism evidence="12 13">
    <name type="scientific">Amycolatopsis albispora</name>
    <dbReference type="NCBI Taxonomy" id="1804986"/>
    <lineage>
        <taxon>Bacteria</taxon>
        <taxon>Bacillati</taxon>
        <taxon>Actinomycetota</taxon>
        <taxon>Actinomycetes</taxon>
        <taxon>Pseudonocardiales</taxon>
        <taxon>Pseudonocardiaceae</taxon>
        <taxon>Amycolatopsis</taxon>
    </lineage>
</organism>
<keyword evidence="13" id="KW-1185">Reference proteome</keyword>
<dbReference type="InterPro" id="IPR035070">
    <property type="entry name" value="Streptogrisin_prodomain"/>
</dbReference>
<evidence type="ECO:0000259" key="11">
    <source>
        <dbReference type="Pfam" id="PF02983"/>
    </source>
</evidence>
<keyword evidence="2" id="KW-0645">Protease</keyword>
<feature type="signal peptide" evidence="10">
    <location>
        <begin position="1"/>
        <end position="32"/>
    </location>
</feature>
<proteinExistence type="inferred from homology"/>
<evidence type="ECO:0000256" key="1">
    <source>
        <dbReference type="ARBA" id="ARBA00007664"/>
    </source>
</evidence>
<evidence type="ECO:0000256" key="8">
    <source>
        <dbReference type="PIRSR" id="PIRSR001134-1"/>
    </source>
</evidence>
<dbReference type="OrthoDB" id="8781117at2"/>
<dbReference type="InterPro" id="IPR009003">
    <property type="entry name" value="Peptidase_S1_PA"/>
</dbReference>
<evidence type="ECO:0000256" key="5">
    <source>
        <dbReference type="ARBA" id="ARBA00022825"/>
    </source>
</evidence>
<evidence type="ECO:0000256" key="7">
    <source>
        <dbReference type="ARBA" id="ARBA00023157"/>
    </source>
</evidence>
<feature type="active site" description="Charge relay system" evidence="8">
    <location>
        <position position="327"/>
    </location>
</feature>
<evidence type="ECO:0000256" key="10">
    <source>
        <dbReference type="SAM" id="SignalP"/>
    </source>
</evidence>
<dbReference type="InterPro" id="IPR001316">
    <property type="entry name" value="Pept_S1A_streptogrisin"/>
</dbReference>
<feature type="domain" description="Peptidase S1A alpha-lytic prodomain" evidence="11">
    <location>
        <begin position="122"/>
        <end position="175"/>
    </location>
</feature>
<dbReference type="PRINTS" id="PR00861">
    <property type="entry name" value="ALYTICPTASE"/>
</dbReference>
<comment type="similarity">
    <text evidence="1">Belongs to the peptidase S1 family.</text>
</comment>
<evidence type="ECO:0000256" key="2">
    <source>
        <dbReference type="ARBA" id="ARBA00022670"/>
    </source>
</evidence>
<sequence>MKPNPGRRKTARSTIALLAGATAIGFLTPATAAAGVDGYAAEVADAAIASVTAKGLTEAQAKQLLKTQEARANTLNTALGALGDRQAGGYFETDGTPVVNVLDQAAAAQVSATGAVAKVVKYSLSQLEAAQSKLEALPAVAHTSIGKDTKTNQIVVTIADAAQGTGALLSAVGALGDQVRVQHVAGEMTPAILNGEAITGGGSRCSAGFNTNKGGQNYIVDAGHCTGAVANWDGIGPSVEASFPGNDYGLIQNNSGDAPGAVTLWNGSTQAITSAGNATQGQEICKSGSTTHLTCGSVTGTDVTVNYPQGAVSGLIQTSASVNSGDSGGCLFAGSVGVGITSGMGGGSSFFQPVTEALSAYGVSLN</sequence>
<feature type="disulfide bond" evidence="9">
    <location>
        <begin position="205"/>
        <end position="225"/>
    </location>
</feature>
<name>A0A344LFC8_9PSEU</name>
<keyword evidence="5" id="KW-0720">Serine protease</keyword>
<feature type="chain" id="PRO_5016889264" evidence="10">
    <location>
        <begin position="33"/>
        <end position="366"/>
    </location>
</feature>
<dbReference type="AlphaFoldDB" id="A0A344LFC8"/>
<evidence type="ECO:0000256" key="3">
    <source>
        <dbReference type="ARBA" id="ARBA00022729"/>
    </source>
</evidence>
<evidence type="ECO:0000313" key="13">
    <source>
        <dbReference type="Proteomes" id="UP000250434"/>
    </source>
</evidence>
<evidence type="ECO:0000256" key="4">
    <source>
        <dbReference type="ARBA" id="ARBA00022801"/>
    </source>
</evidence>
<evidence type="ECO:0000313" key="12">
    <source>
        <dbReference type="EMBL" id="AXB46752.1"/>
    </source>
</evidence>
<keyword evidence="4" id="KW-0378">Hydrolase</keyword>
<dbReference type="Gene3D" id="2.40.10.10">
    <property type="entry name" value="Trypsin-like serine proteases"/>
    <property type="match status" value="2"/>
</dbReference>
<evidence type="ECO:0000256" key="9">
    <source>
        <dbReference type="PIRSR" id="PIRSR001134-2"/>
    </source>
</evidence>
<dbReference type="GO" id="GO:0006508">
    <property type="term" value="P:proteolysis"/>
    <property type="evidence" value="ECO:0007669"/>
    <property type="project" value="UniProtKB-KW"/>
</dbReference>
<feature type="active site" description="Charge relay system" evidence="8">
    <location>
        <position position="247"/>
    </location>
</feature>
<keyword evidence="3 10" id="KW-0732">Signal</keyword>
<keyword evidence="6" id="KW-0865">Zymogen</keyword>
<feature type="active site" description="Charge relay system" evidence="8">
    <location>
        <position position="224"/>
    </location>
</feature>
<dbReference type="CDD" id="cd21112">
    <property type="entry name" value="alphaLP-like"/>
    <property type="match status" value="1"/>
</dbReference>
<gene>
    <name evidence="12" type="ORF">A4R43_33505</name>
</gene>
<dbReference type="SUPFAM" id="SSF50494">
    <property type="entry name" value="Trypsin-like serine proteases"/>
    <property type="match status" value="1"/>
</dbReference>
<dbReference type="PIRSF" id="PIRSF001134">
    <property type="entry name" value="Streptogrisin"/>
    <property type="match status" value="1"/>
</dbReference>
<dbReference type="GO" id="GO:0005576">
    <property type="term" value="C:extracellular region"/>
    <property type="evidence" value="ECO:0007669"/>
    <property type="project" value="InterPro"/>
</dbReference>
<dbReference type="Proteomes" id="UP000250434">
    <property type="component" value="Chromosome"/>
</dbReference>
<dbReference type="GO" id="GO:0004252">
    <property type="term" value="F:serine-type endopeptidase activity"/>
    <property type="evidence" value="ECO:0007669"/>
    <property type="project" value="InterPro"/>
</dbReference>
<evidence type="ECO:0000256" key="6">
    <source>
        <dbReference type="ARBA" id="ARBA00023145"/>
    </source>
</evidence>
<feature type="disulfide bond" evidence="9">
    <location>
        <begin position="285"/>
        <end position="295"/>
    </location>
</feature>
<keyword evidence="7 9" id="KW-1015">Disulfide bond</keyword>
<protein>
    <submittedName>
        <fullName evidence="12">Trypsin</fullName>
    </submittedName>
</protein>
<accession>A0A344LFC8</accession>
<dbReference type="Gene3D" id="3.30.300.50">
    <property type="match status" value="1"/>
</dbReference>